<dbReference type="AlphaFoldDB" id="A0AAD9PA45"/>
<sequence length="116" mass="12973">MDTDSNMIEPAEFDSMSFLASIDELKTTLEPAVSCSDDLQLQELIEAVQVGNTALRNFQLFLLYAQLQIEDLRENLDAAVLCIEKMYDSLSPKEGSGGGFRLTRGKYHEGGTFRQM</sequence>
<protein>
    <submittedName>
        <fullName evidence="1">Uncharacterized protein</fullName>
    </submittedName>
</protein>
<accession>A0AAD9PA45</accession>
<proteinExistence type="predicted"/>
<organism evidence="1 2">
    <name type="scientific">Ridgeia piscesae</name>
    <name type="common">Tubeworm</name>
    <dbReference type="NCBI Taxonomy" id="27915"/>
    <lineage>
        <taxon>Eukaryota</taxon>
        <taxon>Metazoa</taxon>
        <taxon>Spiralia</taxon>
        <taxon>Lophotrochozoa</taxon>
        <taxon>Annelida</taxon>
        <taxon>Polychaeta</taxon>
        <taxon>Sedentaria</taxon>
        <taxon>Canalipalpata</taxon>
        <taxon>Sabellida</taxon>
        <taxon>Siboglinidae</taxon>
        <taxon>Ridgeia</taxon>
    </lineage>
</organism>
<gene>
    <name evidence="1" type="ORF">NP493_62g00011</name>
</gene>
<evidence type="ECO:0000313" key="1">
    <source>
        <dbReference type="EMBL" id="KAK2191013.1"/>
    </source>
</evidence>
<dbReference type="EMBL" id="JAODUO010000062">
    <property type="protein sequence ID" value="KAK2191013.1"/>
    <property type="molecule type" value="Genomic_DNA"/>
</dbReference>
<dbReference type="Proteomes" id="UP001209878">
    <property type="component" value="Unassembled WGS sequence"/>
</dbReference>
<keyword evidence="2" id="KW-1185">Reference proteome</keyword>
<reference evidence="1" key="1">
    <citation type="journal article" date="2023" name="Mol. Biol. Evol.">
        <title>Third-Generation Sequencing Reveals the Adaptive Role of the Epigenome in Three Deep-Sea Polychaetes.</title>
        <authorList>
            <person name="Perez M."/>
            <person name="Aroh O."/>
            <person name="Sun Y."/>
            <person name="Lan Y."/>
            <person name="Juniper S.K."/>
            <person name="Young C.R."/>
            <person name="Angers B."/>
            <person name="Qian P.Y."/>
        </authorList>
    </citation>
    <scope>NUCLEOTIDE SEQUENCE</scope>
    <source>
        <strain evidence="1">R07B-5</strain>
    </source>
</reference>
<comment type="caution">
    <text evidence="1">The sequence shown here is derived from an EMBL/GenBank/DDBJ whole genome shotgun (WGS) entry which is preliminary data.</text>
</comment>
<evidence type="ECO:0000313" key="2">
    <source>
        <dbReference type="Proteomes" id="UP001209878"/>
    </source>
</evidence>
<name>A0AAD9PA45_RIDPI</name>